<keyword evidence="2" id="KW-0805">Transcription regulation</keyword>
<dbReference type="CDD" id="cd06171">
    <property type="entry name" value="Sigma70_r4"/>
    <property type="match status" value="1"/>
</dbReference>
<dbReference type="InterPro" id="IPR013325">
    <property type="entry name" value="RNA_pol_sigma_r2"/>
</dbReference>
<keyword evidence="4" id="KW-0804">Transcription</keyword>
<gene>
    <name evidence="7" type="ORF">RISW2_02135</name>
</gene>
<dbReference type="InterPro" id="IPR014284">
    <property type="entry name" value="RNA_pol_sigma-70_dom"/>
</dbReference>
<comment type="caution">
    <text evidence="7">The sequence shown here is derived from an EMBL/GenBank/DDBJ whole genome shotgun (WGS) entry which is preliminary data.</text>
</comment>
<dbReference type="Gene3D" id="1.10.1740.10">
    <property type="match status" value="1"/>
</dbReference>
<dbReference type="eggNOG" id="COG1595">
    <property type="taxonomic scope" value="Bacteria"/>
</dbReference>
<keyword evidence="3" id="KW-0731">Sigma factor</keyword>
<dbReference type="STRING" id="1449351.RISW2_02135"/>
<dbReference type="GO" id="GO:0003677">
    <property type="term" value="F:DNA binding"/>
    <property type="evidence" value="ECO:0007669"/>
    <property type="project" value="InterPro"/>
</dbReference>
<dbReference type="AlphaFoldDB" id="X7FAV9"/>
<evidence type="ECO:0000256" key="1">
    <source>
        <dbReference type="ARBA" id="ARBA00010641"/>
    </source>
</evidence>
<dbReference type="Pfam" id="PF04542">
    <property type="entry name" value="Sigma70_r2"/>
    <property type="match status" value="1"/>
</dbReference>
<evidence type="ECO:0000259" key="6">
    <source>
        <dbReference type="Pfam" id="PF08281"/>
    </source>
</evidence>
<dbReference type="Pfam" id="PF08281">
    <property type="entry name" value="Sigma70_r4_2"/>
    <property type="match status" value="1"/>
</dbReference>
<organism evidence="7 8">
    <name type="scientific">Roseivivax isoporae LMG 25204</name>
    <dbReference type="NCBI Taxonomy" id="1449351"/>
    <lineage>
        <taxon>Bacteria</taxon>
        <taxon>Pseudomonadati</taxon>
        <taxon>Pseudomonadota</taxon>
        <taxon>Alphaproteobacteria</taxon>
        <taxon>Rhodobacterales</taxon>
        <taxon>Roseobacteraceae</taxon>
        <taxon>Roseivivax</taxon>
    </lineage>
</organism>
<protein>
    <submittedName>
        <fullName evidence="7">RNA polymerase sigma factor</fullName>
    </submittedName>
</protein>
<dbReference type="InterPro" id="IPR007627">
    <property type="entry name" value="RNA_pol_sigma70_r2"/>
</dbReference>
<dbReference type="InterPro" id="IPR013249">
    <property type="entry name" value="RNA_pol_sigma70_r4_t2"/>
</dbReference>
<feature type="domain" description="RNA polymerase sigma-70 region 2" evidence="5">
    <location>
        <begin position="25"/>
        <end position="92"/>
    </location>
</feature>
<dbReference type="Gene3D" id="1.10.10.10">
    <property type="entry name" value="Winged helix-like DNA-binding domain superfamily/Winged helix DNA-binding domain"/>
    <property type="match status" value="1"/>
</dbReference>
<accession>X7FAV9</accession>
<dbReference type="NCBIfam" id="TIGR02937">
    <property type="entry name" value="sigma70-ECF"/>
    <property type="match status" value="1"/>
</dbReference>
<dbReference type="InterPro" id="IPR013324">
    <property type="entry name" value="RNA_pol_sigma_r3/r4-like"/>
</dbReference>
<dbReference type="PANTHER" id="PTHR43133:SF62">
    <property type="entry name" value="RNA POLYMERASE SIGMA FACTOR SIGZ"/>
    <property type="match status" value="1"/>
</dbReference>
<dbReference type="Proteomes" id="UP000023430">
    <property type="component" value="Unassembled WGS sequence"/>
</dbReference>
<dbReference type="InterPro" id="IPR039425">
    <property type="entry name" value="RNA_pol_sigma-70-like"/>
</dbReference>
<dbReference type="GO" id="GO:0006352">
    <property type="term" value="P:DNA-templated transcription initiation"/>
    <property type="evidence" value="ECO:0007669"/>
    <property type="project" value="InterPro"/>
</dbReference>
<dbReference type="GO" id="GO:0016987">
    <property type="term" value="F:sigma factor activity"/>
    <property type="evidence" value="ECO:0007669"/>
    <property type="project" value="UniProtKB-KW"/>
</dbReference>
<dbReference type="InterPro" id="IPR036388">
    <property type="entry name" value="WH-like_DNA-bd_sf"/>
</dbReference>
<sequence length="182" mass="20645">MTPQEEIEELLARIAMGDRKAFSALYDRTSAKLYGICLRVLGDRAEAEEALQEAFIRVWNRADLYRVNGFSPMTWLITLTRNIAIDRRRRSRAAKPAEALDVADTMPDTAPGPEAQAALASETERLHGCMRELPPDRAEMVRRAYLEGHTYAELSEATGVKLNTVRTWLRRALIQLRDCLAR</sequence>
<dbReference type="OrthoDB" id="9803470at2"/>
<dbReference type="PANTHER" id="PTHR43133">
    <property type="entry name" value="RNA POLYMERASE ECF-TYPE SIGMA FACTO"/>
    <property type="match status" value="1"/>
</dbReference>
<evidence type="ECO:0000256" key="3">
    <source>
        <dbReference type="ARBA" id="ARBA00023082"/>
    </source>
</evidence>
<feature type="domain" description="RNA polymerase sigma factor 70 region 4 type 2" evidence="6">
    <location>
        <begin position="124"/>
        <end position="176"/>
    </location>
</feature>
<dbReference type="SUPFAM" id="SSF88659">
    <property type="entry name" value="Sigma3 and sigma4 domains of RNA polymerase sigma factors"/>
    <property type="match status" value="1"/>
</dbReference>
<evidence type="ECO:0000313" key="8">
    <source>
        <dbReference type="Proteomes" id="UP000023430"/>
    </source>
</evidence>
<dbReference type="SUPFAM" id="SSF88946">
    <property type="entry name" value="Sigma2 domain of RNA polymerase sigma factors"/>
    <property type="match status" value="1"/>
</dbReference>
<dbReference type="RefSeq" id="WP_043769327.1">
    <property type="nucleotide sequence ID" value="NZ_JAME01000011.1"/>
</dbReference>
<reference evidence="7 8" key="1">
    <citation type="submission" date="2014-01" db="EMBL/GenBank/DDBJ databases">
        <title>Roseivivax isoporae LMG 25204 Genome Sequencing.</title>
        <authorList>
            <person name="Lai Q."/>
            <person name="Li G."/>
            <person name="Shao Z."/>
        </authorList>
    </citation>
    <scope>NUCLEOTIDE SEQUENCE [LARGE SCALE GENOMIC DNA]</scope>
    <source>
        <strain evidence="7 8">LMG 25204</strain>
    </source>
</reference>
<proteinExistence type="inferred from homology"/>
<keyword evidence="8" id="KW-1185">Reference proteome</keyword>
<comment type="similarity">
    <text evidence="1">Belongs to the sigma-70 factor family. ECF subfamily.</text>
</comment>
<evidence type="ECO:0000313" key="7">
    <source>
        <dbReference type="EMBL" id="ETX29229.1"/>
    </source>
</evidence>
<dbReference type="PATRIC" id="fig|1449351.3.peg.1830"/>
<evidence type="ECO:0000256" key="2">
    <source>
        <dbReference type="ARBA" id="ARBA00023015"/>
    </source>
</evidence>
<name>X7FAV9_9RHOB</name>
<dbReference type="EMBL" id="JAME01000011">
    <property type="protein sequence ID" value="ETX29229.1"/>
    <property type="molecule type" value="Genomic_DNA"/>
</dbReference>
<evidence type="ECO:0000256" key="4">
    <source>
        <dbReference type="ARBA" id="ARBA00023163"/>
    </source>
</evidence>
<evidence type="ECO:0000259" key="5">
    <source>
        <dbReference type="Pfam" id="PF04542"/>
    </source>
</evidence>